<evidence type="ECO:0000313" key="1">
    <source>
        <dbReference type="EMBL" id="RAH47655.1"/>
    </source>
</evidence>
<protein>
    <submittedName>
        <fullName evidence="1">Uncharacterized protein</fullName>
    </submittedName>
</protein>
<proteinExistence type="predicted"/>
<keyword evidence="2" id="KW-1185">Reference proteome</keyword>
<dbReference type="Proteomes" id="UP000249057">
    <property type="component" value="Unassembled WGS sequence"/>
</dbReference>
<organism evidence="1 2">
    <name type="scientific">Aspergillus brunneoviolaceus CBS 621.78</name>
    <dbReference type="NCBI Taxonomy" id="1450534"/>
    <lineage>
        <taxon>Eukaryota</taxon>
        <taxon>Fungi</taxon>
        <taxon>Dikarya</taxon>
        <taxon>Ascomycota</taxon>
        <taxon>Pezizomycotina</taxon>
        <taxon>Eurotiomycetes</taxon>
        <taxon>Eurotiomycetidae</taxon>
        <taxon>Eurotiales</taxon>
        <taxon>Aspergillaceae</taxon>
        <taxon>Aspergillus</taxon>
        <taxon>Aspergillus subgen. Circumdati</taxon>
    </lineage>
</organism>
<evidence type="ECO:0000313" key="2">
    <source>
        <dbReference type="Proteomes" id="UP000249057"/>
    </source>
</evidence>
<accession>A0ACD1GEB3</accession>
<reference evidence="1" key="1">
    <citation type="submission" date="2018-02" db="EMBL/GenBank/DDBJ databases">
        <title>The genomes of Aspergillus section Nigri reveals drivers in fungal speciation.</title>
        <authorList>
            <consortium name="DOE Joint Genome Institute"/>
            <person name="Vesth T.C."/>
            <person name="Nybo J."/>
            <person name="Theobald S."/>
            <person name="Brandl J."/>
            <person name="Frisvad J.C."/>
            <person name="Nielsen K.F."/>
            <person name="Lyhne E.K."/>
            <person name="Kogle M.E."/>
            <person name="Kuo A."/>
            <person name="Riley R."/>
            <person name="Clum A."/>
            <person name="Nolan M."/>
            <person name="Lipzen A."/>
            <person name="Salamov A."/>
            <person name="Henrissat B."/>
            <person name="Wiebenga A."/>
            <person name="De vries R.P."/>
            <person name="Grigoriev I.V."/>
            <person name="Mortensen U.H."/>
            <person name="Andersen M.R."/>
            <person name="Baker S.E."/>
        </authorList>
    </citation>
    <scope>NUCLEOTIDE SEQUENCE</scope>
    <source>
        <strain evidence="1">CBS 621.78</strain>
    </source>
</reference>
<dbReference type="EMBL" id="KZ825329">
    <property type="protein sequence ID" value="RAH47655.1"/>
    <property type="molecule type" value="Genomic_DNA"/>
</dbReference>
<sequence>MLQDCLKNCLNVKEKWTVGALRGYSGIFVCLGSVGRTAVVVTYCMNSTKYCTYCIQIRSAAERKYRLKFCVRYRY</sequence>
<gene>
    <name evidence="1" type="ORF">BO95DRAFT_441177</name>
</gene>
<name>A0ACD1GEB3_9EURO</name>